<accession>G4WVQ7</accession>
<dbReference type="GO" id="GO:0016020">
    <property type="term" value="C:membrane"/>
    <property type="evidence" value="ECO:0007669"/>
    <property type="project" value="GOC"/>
</dbReference>
<protein>
    <submittedName>
        <fullName evidence="4">YkuE-like protein</fullName>
    </submittedName>
</protein>
<evidence type="ECO:0000313" key="4">
    <source>
        <dbReference type="EMBL" id="AEQ20509.1"/>
    </source>
</evidence>
<dbReference type="EMBL" id="JF429412">
    <property type="protein sequence ID" value="AEQ20509.1"/>
    <property type="molecule type" value="Genomic_DNA"/>
</dbReference>
<organism evidence="4">
    <name type="scientific">uncultured bacterium CSL144</name>
    <dbReference type="NCBI Taxonomy" id="1091570"/>
    <lineage>
        <taxon>Bacteria</taxon>
        <taxon>environmental samples</taxon>
    </lineage>
</organism>
<feature type="domain" description="Calcineurin-like phosphoesterase" evidence="3">
    <location>
        <begin position="32"/>
        <end position="193"/>
    </location>
</feature>
<keyword evidence="2" id="KW-0378">Hydrolase</keyword>
<dbReference type="GO" id="GO:0008758">
    <property type="term" value="F:UDP-2,3-diacylglucosamine hydrolase activity"/>
    <property type="evidence" value="ECO:0007669"/>
    <property type="project" value="TreeGrafter"/>
</dbReference>
<dbReference type="GO" id="GO:0009245">
    <property type="term" value="P:lipid A biosynthetic process"/>
    <property type="evidence" value="ECO:0007669"/>
    <property type="project" value="TreeGrafter"/>
</dbReference>
<dbReference type="PANTHER" id="PTHR31302:SF31">
    <property type="entry name" value="PHOSPHODIESTERASE YAEI"/>
    <property type="match status" value="1"/>
</dbReference>
<evidence type="ECO:0000256" key="2">
    <source>
        <dbReference type="ARBA" id="ARBA00022801"/>
    </source>
</evidence>
<dbReference type="SUPFAM" id="SSF56300">
    <property type="entry name" value="Metallo-dependent phosphatases"/>
    <property type="match status" value="1"/>
</dbReference>
<dbReference type="InterPro" id="IPR004843">
    <property type="entry name" value="Calcineurin-like_PHP"/>
</dbReference>
<evidence type="ECO:0000259" key="3">
    <source>
        <dbReference type="Pfam" id="PF00149"/>
    </source>
</evidence>
<proteinExistence type="predicted"/>
<keyword evidence="1" id="KW-0479">Metal-binding</keyword>
<evidence type="ECO:0000256" key="1">
    <source>
        <dbReference type="ARBA" id="ARBA00022723"/>
    </source>
</evidence>
<dbReference type="AlphaFoldDB" id="G4WVQ7"/>
<dbReference type="InterPro" id="IPR029052">
    <property type="entry name" value="Metallo-depent_PP-like"/>
</dbReference>
<dbReference type="Gene3D" id="3.60.21.10">
    <property type="match status" value="1"/>
</dbReference>
<name>G4WVQ7_9BACT</name>
<dbReference type="InterPro" id="IPR051158">
    <property type="entry name" value="Metallophosphoesterase_sf"/>
</dbReference>
<dbReference type="CDD" id="cd07385">
    <property type="entry name" value="MPP_YkuE_C"/>
    <property type="match status" value="1"/>
</dbReference>
<dbReference type="GO" id="GO:0046872">
    <property type="term" value="F:metal ion binding"/>
    <property type="evidence" value="ECO:0007669"/>
    <property type="project" value="UniProtKB-KW"/>
</dbReference>
<reference evidence="4" key="2">
    <citation type="journal article" date="2011" name="J. Bacteriol.">
        <title>Long-chain N-acyl amino acid synthases are linked to the putative PEP-CTERM/exosortase protein-sorting system in Gram-negative bacteria.</title>
        <authorList>
            <person name="Craig J.W."/>
            <person name="Cherry M.A."/>
            <person name="Brady S.F."/>
        </authorList>
    </citation>
    <scope>NUCLEOTIDE SEQUENCE</scope>
</reference>
<dbReference type="Pfam" id="PF00149">
    <property type="entry name" value="Metallophos"/>
    <property type="match status" value="1"/>
</dbReference>
<sequence>MWRRTIDEIEVVRVDLPVRRLRPELHGIIACQISDFHLDRDEDVARLEQAVKAINRQRPEFVFLTGDYFSGPATMRHYIEPFRRALAELNPAAGLFAIAGNHDHWSSMSVIAQALDAAGARVLANEHQRVQVRGEELVIVGIDDLWSRRAEPARAFRGVTPEDCTIVLAHNPDTALYTRHLGPGVMLCGHTHGGVVRIPFYGSVINSILRIGKQYYAGLNRYGEFYIYTNRGLGTFWLRIRINCRPEISRFRLKPLSEDEITHEPPLPRAYRRHRRRQHA</sequence>
<reference evidence="4" key="1">
    <citation type="journal article" date="2004" name="Appl. Environ. Microbiol.">
        <title>Long-chain N-acyltyrosine synthases from environmental DNA.</title>
        <authorList>
            <person name="Brady S.F."/>
            <person name="Chao C.J."/>
            <person name="Clardy J."/>
        </authorList>
    </citation>
    <scope>NUCLEOTIDE SEQUENCE</scope>
</reference>
<dbReference type="PANTHER" id="PTHR31302">
    <property type="entry name" value="TRANSMEMBRANE PROTEIN WITH METALLOPHOSPHOESTERASE DOMAIN-RELATED"/>
    <property type="match status" value="1"/>
</dbReference>